<feature type="non-terminal residue" evidence="1">
    <location>
        <position position="204"/>
    </location>
</feature>
<dbReference type="EMBL" id="JAMZMK010006638">
    <property type="protein sequence ID" value="KAI7747911.1"/>
    <property type="molecule type" value="Genomic_DNA"/>
</dbReference>
<dbReference type="AlphaFoldDB" id="A0AAD5GPM3"/>
<reference evidence="1" key="1">
    <citation type="submission" date="2022-06" db="EMBL/GenBank/DDBJ databases">
        <title>Uncovering the hologenomic basis of an extraordinary plant invasion.</title>
        <authorList>
            <person name="Bieker V.C."/>
            <person name="Martin M.D."/>
            <person name="Gilbert T."/>
            <person name="Hodgins K."/>
            <person name="Battlay P."/>
            <person name="Petersen B."/>
            <person name="Wilson J."/>
        </authorList>
    </citation>
    <scope>NUCLEOTIDE SEQUENCE</scope>
    <source>
        <strain evidence="1">AA19_3_7</strain>
        <tissue evidence="1">Leaf</tissue>
    </source>
</reference>
<accession>A0AAD5GPM3</accession>
<sequence>SNCGSHLTTLMDIDDDTSRRRLAGSHQSHAMGREVRTSIFIRRGHTRRHNQYLGKRASENFVFLTVWLFCEIIYKVFDLKNYLMSCAIADKDARNASGDLGSEQAIGYLGNGGLVKAIPQWKIELANLQVGMTTMGVYVQILSKKGLVTKKVGKYGMRLNNHEPMTRLEMLKLMLWILVHKVHRLHSMIHVLKRHSYKLKSFKE</sequence>
<evidence type="ECO:0000313" key="2">
    <source>
        <dbReference type="Proteomes" id="UP001206925"/>
    </source>
</evidence>
<organism evidence="1 2">
    <name type="scientific">Ambrosia artemisiifolia</name>
    <name type="common">Common ragweed</name>
    <dbReference type="NCBI Taxonomy" id="4212"/>
    <lineage>
        <taxon>Eukaryota</taxon>
        <taxon>Viridiplantae</taxon>
        <taxon>Streptophyta</taxon>
        <taxon>Embryophyta</taxon>
        <taxon>Tracheophyta</taxon>
        <taxon>Spermatophyta</taxon>
        <taxon>Magnoliopsida</taxon>
        <taxon>eudicotyledons</taxon>
        <taxon>Gunneridae</taxon>
        <taxon>Pentapetalae</taxon>
        <taxon>asterids</taxon>
        <taxon>campanulids</taxon>
        <taxon>Asterales</taxon>
        <taxon>Asteraceae</taxon>
        <taxon>Asteroideae</taxon>
        <taxon>Heliantheae alliance</taxon>
        <taxon>Heliantheae</taxon>
        <taxon>Ambrosia</taxon>
    </lineage>
</organism>
<protein>
    <submittedName>
        <fullName evidence="1">Uncharacterized protein</fullName>
    </submittedName>
</protein>
<evidence type="ECO:0000313" key="1">
    <source>
        <dbReference type="EMBL" id="KAI7747911.1"/>
    </source>
</evidence>
<dbReference type="Proteomes" id="UP001206925">
    <property type="component" value="Unassembled WGS sequence"/>
</dbReference>
<gene>
    <name evidence="1" type="ORF">M8C21_008096</name>
</gene>
<keyword evidence="2" id="KW-1185">Reference proteome</keyword>
<comment type="caution">
    <text evidence="1">The sequence shown here is derived from an EMBL/GenBank/DDBJ whole genome shotgun (WGS) entry which is preliminary data.</text>
</comment>
<name>A0AAD5GPM3_AMBAR</name>
<proteinExistence type="predicted"/>